<dbReference type="PANTHER" id="PTHR34315">
    <property type="match status" value="1"/>
</dbReference>
<dbReference type="GO" id="GO:0016702">
    <property type="term" value="F:oxidoreductase activity, acting on single donors with incorporation of molecular oxygen, incorporation of two atoms of oxygen"/>
    <property type="evidence" value="ECO:0007669"/>
    <property type="project" value="InterPro"/>
</dbReference>
<name>A0A285MUY6_9FLAO</name>
<accession>A0A285MUY6</accession>
<organism evidence="2 3">
    <name type="scientific">Flagellimonas pacifica</name>
    <dbReference type="NCBI Taxonomy" id="1247520"/>
    <lineage>
        <taxon>Bacteria</taxon>
        <taxon>Pseudomonadati</taxon>
        <taxon>Bacteroidota</taxon>
        <taxon>Flavobacteriia</taxon>
        <taxon>Flavobacteriales</taxon>
        <taxon>Flavobacteriaceae</taxon>
        <taxon>Flagellimonas</taxon>
    </lineage>
</organism>
<dbReference type="AlphaFoldDB" id="A0A285MUY6"/>
<gene>
    <name evidence="2" type="ORF">SAMN06265377_2825</name>
</gene>
<evidence type="ECO:0000313" key="2">
    <source>
        <dbReference type="EMBL" id="SNZ00995.1"/>
    </source>
</evidence>
<reference evidence="3" key="1">
    <citation type="submission" date="2017-09" db="EMBL/GenBank/DDBJ databases">
        <authorList>
            <person name="Varghese N."/>
            <person name="Submissions S."/>
        </authorList>
    </citation>
    <scope>NUCLEOTIDE SEQUENCE [LARGE SCALE GENOMIC DNA]</scope>
    <source>
        <strain evidence="3">DSM 25885</strain>
    </source>
</reference>
<dbReference type="PROSITE" id="PS51257">
    <property type="entry name" value="PROKAR_LIPOPROTEIN"/>
    <property type="match status" value="1"/>
</dbReference>
<feature type="domain" description="Intradiol ring-cleavage dioxygenases" evidence="1">
    <location>
        <begin position="63"/>
        <end position="171"/>
    </location>
</feature>
<dbReference type="OrthoDB" id="9800887at2"/>
<dbReference type="Pfam" id="PF00775">
    <property type="entry name" value="Dioxygenase_C"/>
    <property type="match status" value="1"/>
</dbReference>
<dbReference type="SUPFAM" id="SSF49482">
    <property type="entry name" value="Aromatic compound dioxygenase"/>
    <property type="match status" value="1"/>
</dbReference>
<evidence type="ECO:0000259" key="1">
    <source>
        <dbReference type="Pfam" id="PF00775"/>
    </source>
</evidence>
<dbReference type="InterPro" id="IPR015889">
    <property type="entry name" value="Intradiol_dOase_core"/>
</dbReference>
<evidence type="ECO:0000313" key="3">
    <source>
        <dbReference type="Proteomes" id="UP000219048"/>
    </source>
</evidence>
<keyword evidence="2" id="KW-0223">Dioxygenase</keyword>
<dbReference type="GO" id="GO:0008199">
    <property type="term" value="F:ferric iron binding"/>
    <property type="evidence" value="ECO:0007669"/>
    <property type="project" value="InterPro"/>
</dbReference>
<proteinExistence type="predicted"/>
<dbReference type="Proteomes" id="UP000219048">
    <property type="component" value="Unassembled WGS sequence"/>
</dbReference>
<dbReference type="InterPro" id="IPR000627">
    <property type="entry name" value="Intradiol_dOase_C"/>
</dbReference>
<dbReference type="PANTHER" id="PTHR34315:SF1">
    <property type="entry name" value="INTRADIOL RING-CLEAVAGE DIOXYGENASES DOMAIN-CONTAINING PROTEIN-RELATED"/>
    <property type="match status" value="1"/>
</dbReference>
<keyword evidence="3" id="KW-1185">Reference proteome</keyword>
<dbReference type="EMBL" id="OBEH01000004">
    <property type="protein sequence ID" value="SNZ00995.1"/>
    <property type="molecule type" value="Genomic_DNA"/>
</dbReference>
<sequence length="227" mass="24940">MERKKFIQKLGIGVVTPILTTSFMSCDKGDDIENMTPNTCSPSPSETAGPFPIKSPTERVRENIIGNRAGIPLVINFTIQNSNNNCNPLEGVFVDIWQCDSKGNYSEYSDQLDGNFTNEHFLRGRQTTDAKGQVTFTSIYPGWYPGRAPHLHLEIKRGNASLLVTQVAFPENVSKIVYATSNYKGDFDTANTNDGEFRDSLSQNLADSVTGDTANGYTLKKVITVAG</sequence>
<dbReference type="RefSeq" id="WP_097046443.1">
    <property type="nucleotide sequence ID" value="NZ_OBEH01000004.1"/>
</dbReference>
<dbReference type="Gene3D" id="2.60.130.10">
    <property type="entry name" value="Aromatic compound dioxygenase"/>
    <property type="match status" value="1"/>
</dbReference>
<keyword evidence="2" id="KW-0560">Oxidoreductase</keyword>
<protein>
    <submittedName>
        <fullName evidence="2">Protocatechuate 3,4-dioxygenase beta subunit</fullName>
    </submittedName>
</protein>